<evidence type="ECO:0000256" key="3">
    <source>
        <dbReference type="ARBA" id="ARBA00022603"/>
    </source>
</evidence>
<keyword evidence="6" id="KW-0156">Chromatin regulator</keyword>
<feature type="domain" description="SET" evidence="12">
    <location>
        <begin position="604"/>
        <end position="739"/>
    </location>
</feature>
<dbReference type="InterPro" id="IPR046341">
    <property type="entry name" value="SET_dom_sf"/>
</dbReference>
<evidence type="ECO:0000313" key="15">
    <source>
        <dbReference type="Proteomes" id="UP000825002"/>
    </source>
</evidence>
<name>A0ABQ7SA45_9ACAR</name>
<feature type="domain" description="CXC" evidence="13">
    <location>
        <begin position="516"/>
        <end position="617"/>
    </location>
</feature>
<keyword evidence="7" id="KW-0805">Transcription regulation</keyword>
<comment type="catalytic activity">
    <reaction evidence="10">
        <text>L-lysyl(27)-[histone H3] + 3 S-adenosyl-L-methionine = N(6),N(6),N(6)-trimethyl-L-lysyl(27)-[histone H3] + 3 S-adenosyl-L-homocysteine + 3 H(+)</text>
        <dbReference type="Rhea" id="RHEA:60292"/>
        <dbReference type="Rhea" id="RHEA-COMP:15535"/>
        <dbReference type="Rhea" id="RHEA-COMP:15548"/>
        <dbReference type="ChEBI" id="CHEBI:15378"/>
        <dbReference type="ChEBI" id="CHEBI:29969"/>
        <dbReference type="ChEBI" id="CHEBI:57856"/>
        <dbReference type="ChEBI" id="CHEBI:59789"/>
        <dbReference type="ChEBI" id="CHEBI:61961"/>
        <dbReference type="EC" id="2.1.1.356"/>
    </reaction>
</comment>
<dbReference type="Pfam" id="PF00856">
    <property type="entry name" value="SET"/>
    <property type="match status" value="1"/>
</dbReference>
<dbReference type="Pfam" id="PF18118">
    <property type="entry name" value="PRC2_HTH_1"/>
    <property type="match status" value="1"/>
</dbReference>
<dbReference type="Pfam" id="PF18264">
    <property type="entry name" value="preSET_CXC"/>
    <property type="match status" value="1"/>
</dbReference>
<dbReference type="InterPro" id="IPR026489">
    <property type="entry name" value="CXC_dom"/>
</dbReference>
<protein>
    <recommendedName>
        <fullName evidence="2">[histone H3]-lysine(27) N-trimethyltransferase</fullName>
        <ecNumber evidence="2">2.1.1.356</ecNumber>
    </recommendedName>
</protein>
<evidence type="ECO:0000256" key="8">
    <source>
        <dbReference type="ARBA" id="ARBA00023163"/>
    </source>
</evidence>
<evidence type="ECO:0000259" key="13">
    <source>
        <dbReference type="PROSITE" id="PS51633"/>
    </source>
</evidence>
<keyword evidence="15" id="KW-1185">Reference proteome</keyword>
<feature type="region of interest" description="Disordered" evidence="11">
    <location>
        <begin position="180"/>
        <end position="275"/>
    </location>
</feature>
<keyword evidence="5" id="KW-0949">S-adenosyl-L-methionine</keyword>
<organism evidence="14 15">
    <name type="scientific">Fragariocoptes setiger</name>
    <dbReference type="NCBI Taxonomy" id="1670756"/>
    <lineage>
        <taxon>Eukaryota</taxon>
        <taxon>Metazoa</taxon>
        <taxon>Ecdysozoa</taxon>
        <taxon>Arthropoda</taxon>
        <taxon>Chelicerata</taxon>
        <taxon>Arachnida</taxon>
        <taxon>Acari</taxon>
        <taxon>Acariformes</taxon>
        <taxon>Trombidiformes</taxon>
        <taxon>Prostigmata</taxon>
        <taxon>Eupodina</taxon>
        <taxon>Eriophyoidea</taxon>
        <taxon>Phytoptidae</taxon>
        <taxon>Fragariocoptes</taxon>
    </lineage>
</organism>
<dbReference type="SMART" id="SM00317">
    <property type="entry name" value="SET"/>
    <property type="match status" value="1"/>
</dbReference>
<proteinExistence type="predicted"/>
<dbReference type="InterPro" id="IPR041355">
    <property type="entry name" value="Pre-SET_CXC"/>
</dbReference>
<dbReference type="Gene3D" id="2.170.270.10">
    <property type="entry name" value="SET domain"/>
    <property type="match status" value="1"/>
</dbReference>
<dbReference type="Pfam" id="PF21358">
    <property type="entry name" value="Ezh2_MCSS"/>
    <property type="match status" value="1"/>
</dbReference>
<keyword evidence="8" id="KW-0804">Transcription</keyword>
<dbReference type="PANTHER" id="PTHR45747">
    <property type="entry name" value="HISTONE-LYSINE N-METHYLTRANSFERASE E(Z)"/>
    <property type="match status" value="1"/>
</dbReference>
<dbReference type="PANTHER" id="PTHR45747:SF4">
    <property type="entry name" value="HISTONE-LYSINE N-METHYLTRANSFERASE E(Z)"/>
    <property type="match status" value="1"/>
</dbReference>
<evidence type="ECO:0000313" key="14">
    <source>
        <dbReference type="EMBL" id="KAG9510105.1"/>
    </source>
</evidence>
<feature type="compositionally biased region" description="Low complexity" evidence="11">
    <location>
        <begin position="241"/>
        <end position="258"/>
    </location>
</feature>
<dbReference type="EC" id="2.1.1.356" evidence="2"/>
<dbReference type="InterPro" id="IPR001214">
    <property type="entry name" value="SET_dom"/>
</dbReference>
<evidence type="ECO:0000256" key="4">
    <source>
        <dbReference type="ARBA" id="ARBA00022679"/>
    </source>
</evidence>
<comment type="subcellular location">
    <subcellularLocation>
        <location evidence="1">Nucleus</location>
    </subcellularLocation>
</comment>
<comment type="caution">
    <text evidence="14">The sequence shown here is derived from an EMBL/GenBank/DDBJ whole genome shotgun (WGS) entry which is preliminary data.</text>
</comment>
<evidence type="ECO:0000256" key="10">
    <source>
        <dbReference type="ARBA" id="ARBA00048568"/>
    </source>
</evidence>
<evidence type="ECO:0000256" key="11">
    <source>
        <dbReference type="SAM" id="MobiDB-lite"/>
    </source>
</evidence>
<dbReference type="InterPro" id="IPR033467">
    <property type="entry name" value="Tesmin/TSO1-like_CXC"/>
</dbReference>
<keyword evidence="4" id="KW-0808">Transferase</keyword>
<evidence type="ECO:0000259" key="12">
    <source>
        <dbReference type="PROSITE" id="PS50280"/>
    </source>
</evidence>
<reference evidence="14 15" key="1">
    <citation type="submission" date="2020-10" db="EMBL/GenBank/DDBJ databases">
        <authorList>
            <person name="Klimov P.B."/>
            <person name="Dyachkov S.M."/>
            <person name="Chetverikov P.E."/>
        </authorList>
    </citation>
    <scope>NUCLEOTIDE SEQUENCE [LARGE SCALE GENOMIC DNA]</scope>
    <source>
        <strain evidence="14">BMOC 18-1129-001#AD2665</strain>
        <tissue evidence="14">Entire mites</tissue>
    </source>
</reference>
<evidence type="ECO:0000256" key="6">
    <source>
        <dbReference type="ARBA" id="ARBA00022853"/>
    </source>
</evidence>
<dbReference type="InterPro" id="IPR045318">
    <property type="entry name" value="EZH1/2-like"/>
</dbReference>
<evidence type="ECO:0000256" key="7">
    <source>
        <dbReference type="ARBA" id="ARBA00023015"/>
    </source>
</evidence>
<accession>A0ABQ7SA45</accession>
<dbReference type="PROSITE" id="PS51633">
    <property type="entry name" value="CXC"/>
    <property type="match status" value="1"/>
</dbReference>
<dbReference type="PROSITE" id="PS50280">
    <property type="entry name" value="SET"/>
    <property type="match status" value="1"/>
</dbReference>
<gene>
    <name evidence="14" type="primary">E(z)</name>
    <name evidence="14" type="ORF">GZH46_01359</name>
</gene>
<evidence type="ECO:0000256" key="1">
    <source>
        <dbReference type="ARBA" id="ARBA00004123"/>
    </source>
</evidence>
<feature type="compositionally biased region" description="Low complexity" evidence="11">
    <location>
        <begin position="180"/>
        <end position="218"/>
    </location>
</feature>
<dbReference type="SMART" id="SM01114">
    <property type="entry name" value="CXC"/>
    <property type="match status" value="1"/>
</dbReference>
<dbReference type="EMBL" id="JAIFTH010000232">
    <property type="protein sequence ID" value="KAG9510105.1"/>
    <property type="molecule type" value="Genomic_DNA"/>
</dbReference>
<sequence>MDAWRKRVRCEYFRIMKLKKLQREETFQNAFLENKKIINLAVKQHEQMMKRMKPAMKLPSELPPHHHVMKKAKFHSLHSNKKDAIKHVLPIQVMFAASPMPTMYSWSEIQQNFLADDETVLHNIPYMGDDDDLKFIEELLENYDGKMHANNESKGKPHVTDEVLVEIINALLKYIKDALSNNSNNPTPNGKNSNNRNYYNGHATINGHSNGESNNGNHQSVIVTNGNGGDSNGHHHHHETNGFINADLDSPGSSASSDSKSESTQATILNKRDRTLRRTAERLANSCLIRGELNRMPPVTPPDPDMMFAALATVFSDQGTAEQIKEKYYRLIDQPGTATPATLKMTSLESAPNIDGGCAQSKSREQTLHSFQSLFCSRCYLYDCTLHVPGYYGFPRKASTANTTKEHITQPDLLGPCERCRKSLTNSADSMDRSNFTTFNSSKWTPTEESLVKVLLPIYLTNYCAIAEILDTKDCSQVRAYVQSKLGHNSPDEDKVENSTRQPRRKRKSRAWSQQLRKLQIKREVVKSNLGAYTPCDHPGKSCDNHCPCVGAANFCEKFCNCSPDCPQRFPGCRCKAQCNTKQCPCYLAVRECDPDLCATCGADKCEVYPTPCRNICMQRGLRKHLLLAPSDVAGWGIFLKGSAAKNEFISEYCGEIISQDEADRRGKVYDKYMCSFLFNLNEDYVVDATRKGNKIRFANHSVNPNCYAKVMMVNGDHRIGIFAKRNIKPGEELFFDYRYGPTEQLKFVGIERESGFKAHSCQHQINSNNDQQHHGHSD</sequence>
<dbReference type="InterPro" id="IPR041343">
    <property type="entry name" value="PRC2_HTH_1"/>
</dbReference>
<dbReference type="InterPro" id="IPR048358">
    <property type="entry name" value="EZH1/2_MCSS"/>
</dbReference>
<evidence type="ECO:0000256" key="5">
    <source>
        <dbReference type="ARBA" id="ARBA00022691"/>
    </source>
</evidence>
<evidence type="ECO:0000256" key="2">
    <source>
        <dbReference type="ARBA" id="ARBA00012186"/>
    </source>
</evidence>
<dbReference type="SUPFAM" id="SSF82199">
    <property type="entry name" value="SET domain"/>
    <property type="match status" value="1"/>
</dbReference>
<feature type="non-terminal residue" evidence="14">
    <location>
        <position position="1"/>
    </location>
</feature>
<dbReference type="Proteomes" id="UP000825002">
    <property type="component" value="Unassembled WGS sequence"/>
</dbReference>
<keyword evidence="9" id="KW-0539">Nucleus</keyword>
<feature type="region of interest" description="Disordered" evidence="11">
    <location>
        <begin position="486"/>
        <end position="513"/>
    </location>
</feature>
<evidence type="ECO:0000256" key="9">
    <source>
        <dbReference type="ARBA" id="ARBA00023242"/>
    </source>
</evidence>
<keyword evidence="3" id="KW-0489">Methyltransferase</keyword>